<dbReference type="Pfam" id="PF12686">
    <property type="entry name" value="DUF3800"/>
    <property type="match status" value="1"/>
</dbReference>
<dbReference type="RefSeq" id="WP_230513888.1">
    <property type="nucleotide sequence ID" value="NZ_JAJITD010000036.1"/>
</dbReference>
<proteinExistence type="predicted"/>
<name>A0ABS8K641_9BURK</name>
<evidence type="ECO:0000313" key="2">
    <source>
        <dbReference type="Proteomes" id="UP001431019"/>
    </source>
</evidence>
<gene>
    <name evidence="1" type="ORF">LJ656_34410</name>
</gene>
<dbReference type="Proteomes" id="UP001431019">
    <property type="component" value="Unassembled WGS sequence"/>
</dbReference>
<protein>
    <submittedName>
        <fullName evidence="1">DUF3800 domain-containing protein</fullName>
    </submittedName>
</protein>
<reference evidence="1 2" key="1">
    <citation type="submission" date="2021-11" db="EMBL/GenBank/DDBJ databases">
        <authorList>
            <person name="Oh E.-T."/>
            <person name="Kim S.-B."/>
        </authorList>
    </citation>
    <scope>NUCLEOTIDE SEQUENCE [LARGE SCALE GENOMIC DNA]</scope>
    <source>
        <strain evidence="1 2">MMS20-SJTR3</strain>
    </source>
</reference>
<organism evidence="1 2">
    <name type="scientific">Paraburkholderia sejongensis</name>
    <dbReference type="NCBI Taxonomy" id="2886946"/>
    <lineage>
        <taxon>Bacteria</taxon>
        <taxon>Pseudomonadati</taxon>
        <taxon>Pseudomonadota</taxon>
        <taxon>Betaproteobacteria</taxon>
        <taxon>Burkholderiales</taxon>
        <taxon>Burkholderiaceae</taxon>
        <taxon>Paraburkholderia</taxon>
    </lineage>
</organism>
<dbReference type="EMBL" id="JAJITD010000036">
    <property type="protein sequence ID" value="MCC8397637.1"/>
    <property type="molecule type" value="Genomic_DNA"/>
</dbReference>
<dbReference type="InterPro" id="IPR024524">
    <property type="entry name" value="DUF3800"/>
</dbReference>
<accession>A0ABS8K641</accession>
<comment type="caution">
    <text evidence="1">The sequence shown here is derived from an EMBL/GenBank/DDBJ whole genome shotgun (WGS) entry which is preliminary data.</text>
</comment>
<evidence type="ECO:0000313" key="1">
    <source>
        <dbReference type="EMBL" id="MCC8397637.1"/>
    </source>
</evidence>
<sequence length="357" mass="38733">MNIYFDESGNTGVNLSDPAQPVFALASVSLEIDVARSLAESLVRPGQHEAKYTSLSASTAGQRALIELFKSPHLSPATAKVAVTDKRYYLISHLVDKLIEPVFHVKGIDLYAGARHVEYANVLYQAGQILFPEGGWQNILDSFLKTLRDDSDLVLQNLEAAVLEAARKAPPGYDVFVVPLTLGARNAGTLLEGLAGLGTFDPAIDAFNAVVQAWMSGTTEPLCVVHDTSKPMKKAESFLRQLMSSSVESRTIGYENRTAVLPMRVSTLDFADSREHPQLQIADILAGAARDCITARLSSKKWTTFHETALPLIDTFVVNRMLPNPASISVAERLPAPGSVSLVDGAVRFLMETGYAF</sequence>
<keyword evidence="2" id="KW-1185">Reference proteome</keyword>